<dbReference type="Pfam" id="PF02634">
    <property type="entry name" value="FdhD-NarQ"/>
    <property type="match status" value="1"/>
</dbReference>
<evidence type="ECO:0000256" key="2">
    <source>
        <dbReference type="ARBA" id="ARBA00023150"/>
    </source>
</evidence>
<dbReference type="InterPro" id="IPR016193">
    <property type="entry name" value="Cytidine_deaminase-like"/>
</dbReference>
<dbReference type="EMBL" id="PXYX01000006">
    <property type="protein sequence ID" value="PSR28587.1"/>
    <property type="molecule type" value="Genomic_DNA"/>
</dbReference>
<gene>
    <name evidence="3" type="primary">fdhD</name>
    <name evidence="4" type="ORF">C7B47_05365</name>
</gene>
<dbReference type="PANTHER" id="PTHR30592">
    <property type="entry name" value="FORMATE DEHYDROGENASE"/>
    <property type="match status" value="1"/>
</dbReference>
<comment type="caution">
    <text evidence="3">Lacks conserved residue(s) required for the propagation of feature annotation.</text>
</comment>
<keyword evidence="1 3" id="KW-0963">Cytoplasm</keyword>
<dbReference type="GO" id="GO:0097163">
    <property type="term" value="F:sulfur carrier activity"/>
    <property type="evidence" value="ECO:0007669"/>
    <property type="project" value="UniProtKB-UniRule"/>
</dbReference>
<keyword evidence="4" id="KW-0808">Transferase</keyword>
<dbReference type="Proteomes" id="UP000242705">
    <property type="component" value="Unassembled WGS sequence"/>
</dbReference>
<accession>A0A2T2X280</accession>
<comment type="function">
    <text evidence="3">Required for formate dehydrogenase (FDH) activity. Acts as a sulfur carrier protein that transfers sulfur from IscS to the molybdenum cofactor prior to its insertion into FDH.</text>
</comment>
<dbReference type="PIRSF" id="PIRSF015626">
    <property type="entry name" value="FdhD"/>
    <property type="match status" value="1"/>
</dbReference>
<dbReference type="Gene3D" id="3.10.20.10">
    <property type="match status" value="1"/>
</dbReference>
<evidence type="ECO:0000313" key="5">
    <source>
        <dbReference type="Proteomes" id="UP000242705"/>
    </source>
</evidence>
<dbReference type="AlphaFoldDB" id="A0A2T2X280"/>
<evidence type="ECO:0000256" key="3">
    <source>
        <dbReference type="HAMAP-Rule" id="MF_00187"/>
    </source>
</evidence>
<evidence type="ECO:0000313" key="4">
    <source>
        <dbReference type="EMBL" id="PSR28587.1"/>
    </source>
</evidence>
<dbReference type="InterPro" id="IPR003786">
    <property type="entry name" value="FdhD"/>
</dbReference>
<dbReference type="Gene3D" id="3.40.140.10">
    <property type="entry name" value="Cytidine Deaminase, domain 2"/>
    <property type="match status" value="1"/>
</dbReference>
<organism evidence="4 5">
    <name type="scientific">Sulfobacillus thermosulfidooxidans</name>
    <dbReference type="NCBI Taxonomy" id="28034"/>
    <lineage>
        <taxon>Bacteria</taxon>
        <taxon>Bacillati</taxon>
        <taxon>Bacillota</taxon>
        <taxon>Clostridia</taxon>
        <taxon>Eubacteriales</taxon>
        <taxon>Clostridiales Family XVII. Incertae Sedis</taxon>
        <taxon>Sulfobacillus</taxon>
    </lineage>
</organism>
<sequence length="295" mass="33391">MTDLRILIVMSEQPITGGFFMTPLPANFFDDAIRIYPRQHYAHGQWHQEPAEVVIEEPLTLFINGREFVTMVVTPTNIQELIVGFLAAEGFITNAEEIRVFQYHPDDKQVWIRVPHLKAEQLNQFGKRYLSGCCGRGRPGFYFADDADVEPLHLPTRPYHLDVQRINHLFLELTQYTHQQHSGGLHAAGLADSEHMIAVRFDAGRHNALDKLYGYTLLHQITRDNKVIVFSGRLSAEVIIKTGRMGIPLIISNAAPTTMGLELADALGITVIGFVRNDEMSIYTHEERLSTITTL</sequence>
<reference evidence="4 5" key="1">
    <citation type="journal article" date="2014" name="BMC Genomics">
        <title>Comparison of environmental and isolate Sulfobacillus genomes reveals diverse carbon, sulfur, nitrogen, and hydrogen metabolisms.</title>
        <authorList>
            <person name="Justice N.B."/>
            <person name="Norman A."/>
            <person name="Brown C.T."/>
            <person name="Singh A."/>
            <person name="Thomas B.C."/>
            <person name="Banfield J.F."/>
        </authorList>
    </citation>
    <scope>NUCLEOTIDE SEQUENCE [LARGE SCALE GENOMIC DNA]</scope>
    <source>
        <strain evidence="4">AMDSBA5</strain>
    </source>
</reference>
<dbReference type="PANTHER" id="PTHR30592:SF1">
    <property type="entry name" value="SULFUR CARRIER PROTEIN FDHD"/>
    <property type="match status" value="1"/>
</dbReference>
<comment type="similarity">
    <text evidence="3">Belongs to the FdhD family.</text>
</comment>
<dbReference type="HAMAP" id="MF_00187">
    <property type="entry name" value="FdhD"/>
    <property type="match status" value="1"/>
</dbReference>
<comment type="caution">
    <text evidence="4">The sequence shown here is derived from an EMBL/GenBank/DDBJ whole genome shotgun (WGS) entry which is preliminary data.</text>
</comment>
<dbReference type="SUPFAM" id="SSF53927">
    <property type="entry name" value="Cytidine deaminase-like"/>
    <property type="match status" value="1"/>
</dbReference>
<dbReference type="GO" id="GO:0005737">
    <property type="term" value="C:cytoplasm"/>
    <property type="evidence" value="ECO:0007669"/>
    <property type="project" value="UniProtKB-SubCell"/>
</dbReference>
<dbReference type="GO" id="GO:0016783">
    <property type="term" value="F:sulfurtransferase activity"/>
    <property type="evidence" value="ECO:0007669"/>
    <property type="project" value="InterPro"/>
</dbReference>
<evidence type="ECO:0000256" key="1">
    <source>
        <dbReference type="ARBA" id="ARBA00022490"/>
    </source>
</evidence>
<feature type="active site" description="Cysteine persulfide intermediate" evidence="3">
    <location>
        <position position="134"/>
    </location>
</feature>
<proteinExistence type="inferred from homology"/>
<protein>
    <recommendedName>
        <fullName evidence="3">Sulfur carrier protein FdhD</fullName>
    </recommendedName>
</protein>
<dbReference type="NCBIfam" id="TIGR00129">
    <property type="entry name" value="fdhD_narQ"/>
    <property type="match status" value="1"/>
</dbReference>
<keyword evidence="2 3" id="KW-0501">Molybdenum cofactor biosynthesis</keyword>
<name>A0A2T2X280_SULTH</name>
<dbReference type="GO" id="GO:0006777">
    <property type="term" value="P:Mo-molybdopterin cofactor biosynthetic process"/>
    <property type="evidence" value="ECO:0007669"/>
    <property type="project" value="UniProtKB-UniRule"/>
</dbReference>
<comment type="subcellular location">
    <subcellularLocation>
        <location evidence="3">Cytoplasm</location>
    </subcellularLocation>
</comment>